<keyword evidence="9" id="KW-1185">Reference proteome</keyword>
<evidence type="ECO:0000256" key="3">
    <source>
        <dbReference type="ARBA" id="ARBA00022729"/>
    </source>
</evidence>
<name>A0ABW6ATA1_9BACT</name>
<keyword evidence="3" id="KW-0732">Signal</keyword>
<evidence type="ECO:0000256" key="2">
    <source>
        <dbReference type="ARBA" id="ARBA00006275"/>
    </source>
</evidence>
<evidence type="ECO:0000256" key="4">
    <source>
        <dbReference type="ARBA" id="ARBA00023136"/>
    </source>
</evidence>
<dbReference type="CDD" id="cd08977">
    <property type="entry name" value="SusD"/>
    <property type="match status" value="1"/>
</dbReference>
<keyword evidence="4" id="KW-0472">Membrane</keyword>
<dbReference type="PROSITE" id="PS51257">
    <property type="entry name" value="PROKAR_LIPOPROTEIN"/>
    <property type="match status" value="1"/>
</dbReference>
<evidence type="ECO:0000256" key="1">
    <source>
        <dbReference type="ARBA" id="ARBA00004442"/>
    </source>
</evidence>
<dbReference type="InterPro" id="IPR012944">
    <property type="entry name" value="SusD_RagB_dom"/>
</dbReference>
<comment type="subcellular location">
    <subcellularLocation>
        <location evidence="1">Cell outer membrane</location>
    </subcellularLocation>
</comment>
<evidence type="ECO:0000259" key="6">
    <source>
        <dbReference type="Pfam" id="PF07980"/>
    </source>
</evidence>
<dbReference type="EMBL" id="JBHUOM010000028">
    <property type="protein sequence ID" value="MFD2937448.1"/>
    <property type="molecule type" value="Genomic_DNA"/>
</dbReference>
<proteinExistence type="inferred from homology"/>
<accession>A0ABW6ATA1</accession>
<evidence type="ECO:0000313" key="9">
    <source>
        <dbReference type="Proteomes" id="UP001597512"/>
    </source>
</evidence>
<comment type="caution">
    <text evidence="8">The sequence shown here is derived from an EMBL/GenBank/DDBJ whole genome shotgun (WGS) entry which is preliminary data.</text>
</comment>
<evidence type="ECO:0000313" key="8">
    <source>
        <dbReference type="EMBL" id="MFD2937448.1"/>
    </source>
</evidence>
<dbReference type="InterPro" id="IPR033985">
    <property type="entry name" value="SusD-like_N"/>
</dbReference>
<protein>
    <submittedName>
        <fullName evidence="8">RagB/SusD family nutrient uptake outer membrane protein</fullName>
    </submittedName>
</protein>
<dbReference type="Pfam" id="PF14322">
    <property type="entry name" value="SusD-like_3"/>
    <property type="match status" value="1"/>
</dbReference>
<gene>
    <name evidence="8" type="ORF">ACFS25_26990</name>
</gene>
<sequence length="472" mass="52710">MKKGILILLGIISLAIVSCKDFLKEEPYDFVTTDNFYSSEADATTALNGVFSLMQNGLYYARTFWILSELTGDLMKVGNPQAGRPELDEISYTSTNAEISNWWTYSYLMINRANDVIANVPAINMDAARRANIEGNARFLRALAYFDLVRSYGDVPLLTKPTGADGNTKPARTPIKDVYKQIIDDLTFAEANCFPETKITAGEKGRVSSGAAASLLAKVYLTRAASSAVETTDYKSALDATNRVIISKVYSLVPYANVFDVATENGAEHIFSVQFDLPPNGGNITPRMHLPTSLDGNQAFYVEEWFYNSFAPADTIRKNWTMTKKAGTQTLANAYYVKFRDPLRQGNSARNNTLILRYADVLLMQSEALNQLNASDITKFDGINAVRTRAGISKLSLTTTVTKDDFITALVNERGWEFSAEGLRRFDLIRLGRYKEVQKRVYNRTIDDKFLLYPIPQTEITLNGNLVQNPNF</sequence>
<comment type="similarity">
    <text evidence="2">Belongs to the SusD family.</text>
</comment>
<dbReference type="SUPFAM" id="SSF48452">
    <property type="entry name" value="TPR-like"/>
    <property type="match status" value="1"/>
</dbReference>
<feature type="domain" description="SusD-like N-terminal" evidence="7">
    <location>
        <begin position="21"/>
        <end position="221"/>
    </location>
</feature>
<organism evidence="8 9">
    <name type="scientific">Spirosoma flavum</name>
    <dbReference type="NCBI Taxonomy" id="2048557"/>
    <lineage>
        <taxon>Bacteria</taxon>
        <taxon>Pseudomonadati</taxon>
        <taxon>Bacteroidota</taxon>
        <taxon>Cytophagia</taxon>
        <taxon>Cytophagales</taxon>
        <taxon>Cytophagaceae</taxon>
        <taxon>Spirosoma</taxon>
    </lineage>
</organism>
<evidence type="ECO:0000259" key="7">
    <source>
        <dbReference type="Pfam" id="PF14322"/>
    </source>
</evidence>
<dbReference type="Pfam" id="PF07980">
    <property type="entry name" value="SusD_RagB"/>
    <property type="match status" value="1"/>
</dbReference>
<dbReference type="Gene3D" id="1.25.40.390">
    <property type="match status" value="1"/>
</dbReference>
<feature type="domain" description="RagB/SusD" evidence="6">
    <location>
        <begin position="313"/>
        <end position="471"/>
    </location>
</feature>
<dbReference type="RefSeq" id="WP_381507521.1">
    <property type="nucleotide sequence ID" value="NZ_JBHUOM010000028.1"/>
</dbReference>
<dbReference type="Proteomes" id="UP001597512">
    <property type="component" value="Unassembled WGS sequence"/>
</dbReference>
<dbReference type="InterPro" id="IPR011990">
    <property type="entry name" value="TPR-like_helical_dom_sf"/>
</dbReference>
<evidence type="ECO:0000256" key="5">
    <source>
        <dbReference type="ARBA" id="ARBA00023237"/>
    </source>
</evidence>
<keyword evidence="5" id="KW-0998">Cell outer membrane</keyword>
<reference evidence="9" key="1">
    <citation type="journal article" date="2019" name="Int. J. Syst. Evol. Microbiol.">
        <title>The Global Catalogue of Microorganisms (GCM) 10K type strain sequencing project: providing services to taxonomists for standard genome sequencing and annotation.</title>
        <authorList>
            <consortium name="The Broad Institute Genomics Platform"/>
            <consortium name="The Broad Institute Genome Sequencing Center for Infectious Disease"/>
            <person name="Wu L."/>
            <person name="Ma J."/>
        </authorList>
    </citation>
    <scope>NUCLEOTIDE SEQUENCE [LARGE SCALE GENOMIC DNA]</scope>
    <source>
        <strain evidence="9">KCTC 52490</strain>
    </source>
</reference>